<proteinExistence type="predicted"/>
<feature type="transmembrane region" description="Helical" evidence="1">
    <location>
        <begin position="75"/>
        <end position="96"/>
    </location>
</feature>
<dbReference type="AlphaFoldDB" id="S7VDE4"/>
<accession>S7VDE4</accession>
<dbReference type="Proteomes" id="UP000014974">
    <property type="component" value="Unassembled WGS sequence"/>
</dbReference>
<evidence type="ECO:0000313" key="2">
    <source>
        <dbReference type="EMBL" id="EPR68230.1"/>
    </source>
</evidence>
<dbReference type="SUPFAM" id="SSF82866">
    <property type="entry name" value="Multidrug efflux transporter AcrB transmembrane domain"/>
    <property type="match status" value="1"/>
</dbReference>
<sequence length="197" mass="21350">MPRNFAVDYSGLTREEINASSQTTFIILLSILFVYFILAAQYESYLIPFAVLLSLPVGVMGAYLTTYFLGMEANIYFQIAMVMLIGLLAKNAILIIEFAMQRRAAGASIVDAAYEGAKVRLRPILMTSFAFIIGLLPLAFANGIGAAGNRSIGTGAVGGLLIGTVLGVFVIPILFILFQWLQEKISPKKEVEALDNA</sequence>
<dbReference type="PANTHER" id="PTHR32063:SF9">
    <property type="entry name" value="SIMILAR TO MULTIDRUG RESISTANCE PROTEIN MEXB"/>
    <property type="match status" value="1"/>
</dbReference>
<gene>
    <name evidence="2" type="ORF">ADICYQ_2700</name>
</gene>
<reference evidence="2 3" key="1">
    <citation type="journal article" date="2013" name="Genome Announc.">
        <title>Draft Genome Sequence of Cyclobacterium qasimii Strain M12-11BT, Isolated from Arctic Marine Sediment.</title>
        <authorList>
            <person name="Shivaji S."/>
            <person name="Ara S."/>
            <person name="Singh A."/>
            <person name="Kumar Pinnaka A."/>
        </authorList>
    </citation>
    <scope>NUCLEOTIDE SEQUENCE [LARGE SCALE GENOMIC DNA]</scope>
    <source>
        <strain evidence="2 3">M12-11B</strain>
    </source>
</reference>
<dbReference type="eggNOG" id="COG0841">
    <property type="taxonomic scope" value="Bacteria"/>
</dbReference>
<organism evidence="2 3">
    <name type="scientific">Cyclobacterium qasimii M12-11B</name>
    <dbReference type="NCBI Taxonomy" id="641524"/>
    <lineage>
        <taxon>Bacteria</taxon>
        <taxon>Pseudomonadati</taxon>
        <taxon>Bacteroidota</taxon>
        <taxon>Cytophagia</taxon>
        <taxon>Cytophagales</taxon>
        <taxon>Cyclobacteriaceae</taxon>
        <taxon>Cyclobacterium</taxon>
    </lineage>
</organism>
<feature type="transmembrane region" description="Helical" evidence="1">
    <location>
        <begin position="124"/>
        <end position="144"/>
    </location>
</feature>
<keyword evidence="1" id="KW-0472">Membrane</keyword>
<protein>
    <submittedName>
        <fullName evidence="2">RND efflux system, inner membrane transporter CmeB</fullName>
    </submittedName>
</protein>
<feature type="transmembrane region" description="Helical" evidence="1">
    <location>
        <begin position="45"/>
        <end position="69"/>
    </location>
</feature>
<dbReference type="STRING" id="641524.ADICYQ_2700"/>
<dbReference type="Gene3D" id="1.20.1640.10">
    <property type="entry name" value="Multidrug efflux transporter AcrB transmembrane domain"/>
    <property type="match status" value="1"/>
</dbReference>
<keyword evidence="1" id="KW-0812">Transmembrane</keyword>
<comment type="caution">
    <text evidence="2">The sequence shown here is derived from an EMBL/GenBank/DDBJ whole genome shotgun (WGS) entry which is preliminary data.</text>
</comment>
<dbReference type="InterPro" id="IPR001036">
    <property type="entry name" value="Acrflvin-R"/>
</dbReference>
<dbReference type="GO" id="GO:0042910">
    <property type="term" value="F:xenobiotic transmembrane transporter activity"/>
    <property type="evidence" value="ECO:0007669"/>
    <property type="project" value="TreeGrafter"/>
</dbReference>
<dbReference type="Pfam" id="PF00873">
    <property type="entry name" value="ACR_tran"/>
    <property type="match status" value="1"/>
</dbReference>
<dbReference type="GO" id="GO:0005886">
    <property type="term" value="C:plasma membrane"/>
    <property type="evidence" value="ECO:0007669"/>
    <property type="project" value="TreeGrafter"/>
</dbReference>
<feature type="transmembrane region" description="Helical" evidence="1">
    <location>
        <begin position="20"/>
        <end position="38"/>
    </location>
</feature>
<dbReference type="Gene3D" id="3.30.70.1440">
    <property type="entry name" value="Multidrug efflux transporter AcrB pore domain"/>
    <property type="match status" value="1"/>
</dbReference>
<evidence type="ECO:0000256" key="1">
    <source>
        <dbReference type="SAM" id="Phobius"/>
    </source>
</evidence>
<feature type="transmembrane region" description="Helical" evidence="1">
    <location>
        <begin position="156"/>
        <end position="178"/>
    </location>
</feature>
<evidence type="ECO:0000313" key="3">
    <source>
        <dbReference type="Proteomes" id="UP000014974"/>
    </source>
</evidence>
<dbReference type="EMBL" id="ATNM01000107">
    <property type="protein sequence ID" value="EPR68230.1"/>
    <property type="molecule type" value="Genomic_DNA"/>
</dbReference>
<keyword evidence="1" id="KW-1133">Transmembrane helix</keyword>
<dbReference type="PATRIC" id="fig|641524.5.peg.2675"/>
<name>S7VDE4_9BACT</name>
<dbReference type="PANTHER" id="PTHR32063">
    <property type="match status" value="1"/>
</dbReference>